<keyword evidence="7" id="KW-1185">Reference proteome</keyword>
<dbReference type="SUPFAM" id="SSF53335">
    <property type="entry name" value="S-adenosyl-L-methionine-dependent methyltransferases"/>
    <property type="match status" value="1"/>
</dbReference>
<gene>
    <name evidence="6" type="ORF">EV207_101275</name>
</gene>
<dbReference type="GO" id="GO:0008757">
    <property type="term" value="F:S-adenosylmethionine-dependent methyltransferase activity"/>
    <property type="evidence" value="ECO:0007669"/>
    <property type="project" value="UniProtKB-UniRule"/>
</dbReference>
<dbReference type="Pfam" id="PF13649">
    <property type="entry name" value="Methyltransf_25"/>
    <property type="match status" value="1"/>
</dbReference>
<dbReference type="RefSeq" id="WP_132742821.1">
    <property type="nucleotide sequence ID" value="NZ_SLXK01000001.1"/>
</dbReference>
<evidence type="ECO:0000256" key="1">
    <source>
        <dbReference type="ARBA" id="ARBA00022603"/>
    </source>
</evidence>
<dbReference type="InterPro" id="IPR023553">
    <property type="entry name" value="Uncharacterised_MeTfrase_YrrT"/>
</dbReference>
<name>A0A4V2SNS6_9BACL</name>
<dbReference type="HAMAP" id="MF_02100">
    <property type="entry name" value="Methyltr_YrrT"/>
    <property type="match status" value="1"/>
</dbReference>
<dbReference type="Proteomes" id="UP000295416">
    <property type="component" value="Unassembled WGS sequence"/>
</dbReference>
<dbReference type="PANTHER" id="PTHR43861">
    <property type="entry name" value="TRANS-ACONITATE 2-METHYLTRANSFERASE-RELATED"/>
    <property type="match status" value="1"/>
</dbReference>
<comment type="caution">
    <text evidence="6">The sequence shown here is derived from an EMBL/GenBank/DDBJ whole genome shotgun (WGS) entry which is preliminary data.</text>
</comment>
<proteinExistence type="inferred from homology"/>
<feature type="binding site" evidence="4">
    <location>
        <position position="53"/>
    </location>
    <ligand>
        <name>S-adenosyl-L-methionine</name>
        <dbReference type="ChEBI" id="CHEBI:59789"/>
    </ligand>
</feature>
<comment type="function">
    <text evidence="4">Could be a S-adenosyl-L-methionine-dependent methyltransferase.</text>
</comment>
<feature type="binding site" evidence="4">
    <location>
        <position position="96"/>
    </location>
    <ligand>
        <name>S-adenosyl-L-methionine</name>
        <dbReference type="ChEBI" id="CHEBI:59789"/>
    </ligand>
</feature>
<evidence type="ECO:0000259" key="5">
    <source>
        <dbReference type="Pfam" id="PF13649"/>
    </source>
</evidence>
<dbReference type="InterPro" id="IPR029063">
    <property type="entry name" value="SAM-dependent_MTases_sf"/>
</dbReference>
<reference evidence="6 7" key="1">
    <citation type="submission" date="2019-03" db="EMBL/GenBank/DDBJ databases">
        <title>Genomic Encyclopedia of Type Strains, Phase IV (KMG-IV): sequencing the most valuable type-strain genomes for metagenomic binning, comparative biology and taxonomic classification.</title>
        <authorList>
            <person name="Goeker M."/>
        </authorList>
    </citation>
    <scope>NUCLEOTIDE SEQUENCE [LARGE SCALE GENOMIC DNA]</scope>
    <source>
        <strain evidence="6 7">DSM 19377</strain>
    </source>
</reference>
<accession>A0A4V2SNS6</accession>
<dbReference type="EC" id="2.1.1.-" evidence="4"/>
<feature type="binding site" evidence="4">
    <location>
        <position position="74"/>
    </location>
    <ligand>
        <name>S-adenosyl-L-methionine</name>
        <dbReference type="ChEBI" id="CHEBI:59789"/>
    </ligand>
</feature>
<evidence type="ECO:0000256" key="3">
    <source>
        <dbReference type="ARBA" id="ARBA00022691"/>
    </source>
</evidence>
<keyword evidence="3 4" id="KW-0949">S-adenosyl-L-methionine</keyword>
<dbReference type="AlphaFoldDB" id="A0A4V2SNS6"/>
<feature type="domain" description="Methyltransferase" evidence="5">
    <location>
        <begin position="49"/>
        <end position="139"/>
    </location>
</feature>
<evidence type="ECO:0000256" key="2">
    <source>
        <dbReference type="ARBA" id="ARBA00022679"/>
    </source>
</evidence>
<protein>
    <recommendedName>
        <fullName evidence="4">Uncharacterized methyltransferase EV207_101275</fullName>
        <ecNumber evidence="4">2.1.1.-</ecNumber>
    </recommendedName>
</protein>
<evidence type="ECO:0000313" key="6">
    <source>
        <dbReference type="EMBL" id="TCP32296.1"/>
    </source>
</evidence>
<dbReference type="CDD" id="cd02440">
    <property type="entry name" value="AdoMet_MTases"/>
    <property type="match status" value="1"/>
</dbReference>
<keyword evidence="2 4" id="KW-0808">Transferase</keyword>
<comment type="similarity">
    <text evidence="4">Belongs to the methyltransferase superfamily. YrrT family.</text>
</comment>
<dbReference type="InterPro" id="IPR041698">
    <property type="entry name" value="Methyltransf_25"/>
</dbReference>
<dbReference type="GO" id="GO:0032259">
    <property type="term" value="P:methylation"/>
    <property type="evidence" value="ECO:0007669"/>
    <property type="project" value="UniProtKB-KW"/>
</dbReference>
<evidence type="ECO:0000313" key="7">
    <source>
        <dbReference type="Proteomes" id="UP000295416"/>
    </source>
</evidence>
<organism evidence="6 7">
    <name type="scientific">Scopulibacillus darangshiensis</name>
    <dbReference type="NCBI Taxonomy" id="442528"/>
    <lineage>
        <taxon>Bacteria</taxon>
        <taxon>Bacillati</taxon>
        <taxon>Bacillota</taxon>
        <taxon>Bacilli</taxon>
        <taxon>Bacillales</taxon>
        <taxon>Sporolactobacillaceae</taxon>
        <taxon>Scopulibacillus</taxon>
    </lineage>
</organism>
<sequence length="212" mass="24536">MGREFIDLFDVWAEKYDETVSGNDIEYQEVFDNYDGILQIVANFSKGTILEFGVGTGNLTEKLLLNGHKVFGVEPSKGMRDKAKEKFPDLDLCDGDFLTYPAFKKEINTIVSSYAFHHLTDREKETAIRAYSQLLPADGKIVFADTMFDDKVAKQEILDWAEQKGHHNLLADLQAEYYPLRETMEKIFEKNQFHAEFKQLNRFVWLICAKKE</sequence>
<dbReference type="EMBL" id="SLXK01000001">
    <property type="protein sequence ID" value="TCP32296.1"/>
    <property type="molecule type" value="Genomic_DNA"/>
</dbReference>
<dbReference type="OrthoDB" id="465705at2"/>
<dbReference type="Gene3D" id="3.40.50.150">
    <property type="entry name" value="Vaccinia Virus protein VP39"/>
    <property type="match status" value="1"/>
</dbReference>
<keyword evidence="1 4" id="KW-0489">Methyltransferase</keyword>
<evidence type="ECO:0000256" key="4">
    <source>
        <dbReference type="HAMAP-Rule" id="MF_02100"/>
    </source>
</evidence>